<proteinExistence type="predicted"/>
<dbReference type="STRING" id="407022.SAMN05661044_04456"/>
<dbReference type="PANTHER" id="PTHR43214:SF37">
    <property type="entry name" value="TRANSCRIPTIONAL REGULATORY PROTEIN YDFI"/>
    <property type="match status" value="1"/>
</dbReference>
<feature type="domain" description="Response regulatory" evidence="5">
    <location>
        <begin position="4"/>
        <end position="122"/>
    </location>
</feature>
<gene>
    <name evidence="6" type="ORF">SAMN05661044_04456</name>
</gene>
<reference evidence="7" key="1">
    <citation type="submission" date="2016-10" db="EMBL/GenBank/DDBJ databases">
        <authorList>
            <person name="Varghese N."/>
            <person name="Submissions S."/>
        </authorList>
    </citation>
    <scope>NUCLEOTIDE SEQUENCE [LARGE SCALE GENOMIC DNA]</scope>
    <source>
        <strain evidence="7">DSM 18733</strain>
    </source>
</reference>
<keyword evidence="1 3" id="KW-0597">Phosphoprotein</keyword>
<dbReference type="CDD" id="cd17535">
    <property type="entry name" value="REC_NarL-like"/>
    <property type="match status" value="1"/>
</dbReference>
<dbReference type="RefSeq" id="WP_093329137.1">
    <property type="nucleotide sequence ID" value="NZ_FOAF01000008.1"/>
</dbReference>
<dbReference type="SMART" id="SM00421">
    <property type="entry name" value="HTH_LUXR"/>
    <property type="match status" value="1"/>
</dbReference>
<protein>
    <submittedName>
        <fullName evidence="6">Two component transcriptional regulator, LuxR family</fullName>
    </submittedName>
</protein>
<dbReference type="InterPro" id="IPR000792">
    <property type="entry name" value="Tscrpt_reg_LuxR_C"/>
</dbReference>
<dbReference type="SMART" id="SM00448">
    <property type="entry name" value="REC"/>
    <property type="match status" value="1"/>
</dbReference>
<dbReference type="SUPFAM" id="SSF52172">
    <property type="entry name" value="CheY-like"/>
    <property type="match status" value="1"/>
</dbReference>
<evidence type="ECO:0000256" key="3">
    <source>
        <dbReference type="PROSITE-ProRule" id="PRU00169"/>
    </source>
</evidence>
<dbReference type="PROSITE" id="PS50043">
    <property type="entry name" value="HTH_LUXR_2"/>
    <property type="match status" value="1"/>
</dbReference>
<name>A0A1H7W916_OLID1</name>
<feature type="domain" description="HTH luxR-type" evidence="4">
    <location>
        <begin position="137"/>
        <end position="202"/>
    </location>
</feature>
<dbReference type="CDD" id="cd06170">
    <property type="entry name" value="LuxR_C_like"/>
    <property type="match status" value="1"/>
</dbReference>
<sequence>MKATVGLMDDQQLFLKTLGLFINSLPDFQVSLYASTGTELVGLMRLIAEKPTILLMDVNMPLKEGIILVSDIKKNYPETKIVALSTIEDPQNIMSMIQAGCCAYLLKTMNADDLKIALQEVARKGYYNNYSLSLAYLNTKQLELKEREREFLALACSDLTYQEIAEKMYLSFKTIDGYRADLFGKFQVRSRVGLIMEAIRQKVVLL</sequence>
<organism evidence="6 7">
    <name type="scientific">Olivibacter domesticus</name>
    <name type="common">Pseudosphingobacterium domesticum</name>
    <dbReference type="NCBI Taxonomy" id="407022"/>
    <lineage>
        <taxon>Bacteria</taxon>
        <taxon>Pseudomonadati</taxon>
        <taxon>Bacteroidota</taxon>
        <taxon>Sphingobacteriia</taxon>
        <taxon>Sphingobacteriales</taxon>
        <taxon>Sphingobacteriaceae</taxon>
        <taxon>Olivibacter</taxon>
    </lineage>
</organism>
<dbReference type="GO" id="GO:0000160">
    <property type="term" value="P:phosphorelay signal transduction system"/>
    <property type="evidence" value="ECO:0007669"/>
    <property type="project" value="InterPro"/>
</dbReference>
<dbReference type="Proteomes" id="UP000199421">
    <property type="component" value="Unassembled WGS sequence"/>
</dbReference>
<feature type="modified residue" description="4-aspartylphosphate" evidence="3">
    <location>
        <position position="57"/>
    </location>
</feature>
<evidence type="ECO:0000259" key="5">
    <source>
        <dbReference type="PROSITE" id="PS50110"/>
    </source>
</evidence>
<keyword evidence="2" id="KW-0238">DNA-binding</keyword>
<dbReference type="InterPro" id="IPR016032">
    <property type="entry name" value="Sig_transdc_resp-reg_C-effctor"/>
</dbReference>
<dbReference type="AlphaFoldDB" id="A0A1H7W916"/>
<dbReference type="PROSITE" id="PS50110">
    <property type="entry name" value="RESPONSE_REGULATORY"/>
    <property type="match status" value="1"/>
</dbReference>
<dbReference type="Pfam" id="PF00072">
    <property type="entry name" value="Response_reg"/>
    <property type="match status" value="1"/>
</dbReference>
<evidence type="ECO:0000259" key="4">
    <source>
        <dbReference type="PROSITE" id="PS50043"/>
    </source>
</evidence>
<dbReference type="Pfam" id="PF00196">
    <property type="entry name" value="GerE"/>
    <property type="match status" value="1"/>
</dbReference>
<dbReference type="InterPro" id="IPR039420">
    <property type="entry name" value="WalR-like"/>
</dbReference>
<dbReference type="GO" id="GO:0003677">
    <property type="term" value="F:DNA binding"/>
    <property type="evidence" value="ECO:0007669"/>
    <property type="project" value="UniProtKB-KW"/>
</dbReference>
<dbReference type="InterPro" id="IPR001789">
    <property type="entry name" value="Sig_transdc_resp-reg_receiver"/>
</dbReference>
<evidence type="ECO:0000313" key="7">
    <source>
        <dbReference type="Proteomes" id="UP000199421"/>
    </source>
</evidence>
<dbReference type="InterPro" id="IPR011006">
    <property type="entry name" value="CheY-like_superfamily"/>
</dbReference>
<dbReference type="EMBL" id="FOAF01000008">
    <property type="protein sequence ID" value="SEM17575.1"/>
    <property type="molecule type" value="Genomic_DNA"/>
</dbReference>
<evidence type="ECO:0000313" key="6">
    <source>
        <dbReference type="EMBL" id="SEM17575.1"/>
    </source>
</evidence>
<evidence type="ECO:0000256" key="1">
    <source>
        <dbReference type="ARBA" id="ARBA00022553"/>
    </source>
</evidence>
<dbReference type="OrthoDB" id="9797341at2"/>
<dbReference type="GO" id="GO:0006355">
    <property type="term" value="P:regulation of DNA-templated transcription"/>
    <property type="evidence" value="ECO:0007669"/>
    <property type="project" value="InterPro"/>
</dbReference>
<accession>A0A1H7W916</accession>
<keyword evidence="7" id="KW-1185">Reference proteome</keyword>
<dbReference type="SUPFAM" id="SSF46894">
    <property type="entry name" value="C-terminal effector domain of the bipartite response regulators"/>
    <property type="match status" value="1"/>
</dbReference>
<dbReference type="PANTHER" id="PTHR43214">
    <property type="entry name" value="TWO-COMPONENT RESPONSE REGULATOR"/>
    <property type="match status" value="1"/>
</dbReference>
<dbReference type="Gene3D" id="3.40.50.2300">
    <property type="match status" value="1"/>
</dbReference>
<evidence type="ECO:0000256" key="2">
    <source>
        <dbReference type="ARBA" id="ARBA00023125"/>
    </source>
</evidence>
<dbReference type="InterPro" id="IPR058245">
    <property type="entry name" value="NreC/VraR/RcsB-like_REC"/>
</dbReference>